<comment type="caution">
    <text evidence="9">The sequence shown here is derived from an EMBL/GenBank/DDBJ whole genome shotgun (WGS) entry which is preliminary data.</text>
</comment>
<dbReference type="GO" id="GO:0004252">
    <property type="term" value="F:serine-type endopeptidase activity"/>
    <property type="evidence" value="ECO:0007669"/>
    <property type="project" value="InterPro"/>
</dbReference>
<feature type="compositionally biased region" description="Low complexity" evidence="6">
    <location>
        <begin position="30"/>
        <end position="46"/>
    </location>
</feature>
<dbReference type="CDD" id="cd00190">
    <property type="entry name" value="Tryp_SPc"/>
    <property type="match status" value="1"/>
</dbReference>
<sequence>MWLGPLGAPLLLLLLLLLLPRPPPGSSLFFPGRASLSPGRRPSWSRGRLRRQEDAQGNCGTAPLVSVLTGSRIVGGTDAQVGAWPWIVSLQIRSGKYMVHICGGSLVRHSWVLTAAHCTRDTRDPVMWRAVLGTNNINGRHPPTKIIKVKAIIIHPNFSLETYVNDIALFRLKKAVKYNNYVQPICLPFDVFQRLDEKTKCFIGGWGRTSEGGNATRMLQEAQVRYISPKICNSEKGYGNIIPITSFCAGDEDGIFDTCRGDSGGPLMCYIPEHKQFFVMGITSYGYGCGRKHYPGVYCAPFFYKTWLTHHLNQTRNKGIFNINSLLGQVLVALGSVVLLATP</sequence>
<dbReference type="Gene3D" id="2.40.10.10">
    <property type="entry name" value="Trypsin-like serine proteases"/>
    <property type="match status" value="2"/>
</dbReference>
<accession>A0A7J7ZMV8</accession>
<keyword evidence="9" id="KW-0472">Membrane</keyword>
<evidence type="ECO:0000256" key="7">
    <source>
        <dbReference type="SAM" id="SignalP"/>
    </source>
</evidence>
<evidence type="ECO:0000259" key="8">
    <source>
        <dbReference type="PROSITE" id="PS50240"/>
    </source>
</evidence>
<protein>
    <submittedName>
        <fullName evidence="9">Transmembrane serine protease 12</fullName>
    </submittedName>
</protein>
<dbReference type="SUPFAM" id="SSF50494">
    <property type="entry name" value="Trypsin-like serine proteases"/>
    <property type="match status" value="1"/>
</dbReference>
<keyword evidence="1 5" id="KW-0645">Protease</keyword>
<dbReference type="InterPro" id="IPR001254">
    <property type="entry name" value="Trypsin_dom"/>
</dbReference>
<dbReference type="InterPro" id="IPR009003">
    <property type="entry name" value="Peptidase_S1_PA"/>
</dbReference>
<dbReference type="PANTHER" id="PTHR24252:SF21">
    <property type="entry name" value="TRANSMEMBRANE SERINE PROTEASE 12"/>
    <property type="match status" value="1"/>
</dbReference>
<dbReference type="InterPro" id="IPR033116">
    <property type="entry name" value="TRYPSIN_SER"/>
</dbReference>
<name>A0A7J7ZMV8_PIPKU</name>
<dbReference type="PRINTS" id="PR00722">
    <property type="entry name" value="CHYMOTRYPSIN"/>
</dbReference>
<keyword evidence="10" id="KW-1185">Reference proteome</keyword>
<dbReference type="PROSITE" id="PS50240">
    <property type="entry name" value="TRYPSIN_DOM"/>
    <property type="match status" value="1"/>
</dbReference>
<evidence type="ECO:0000256" key="6">
    <source>
        <dbReference type="SAM" id="MobiDB-lite"/>
    </source>
</evidence>
<dbReference type="Proteomes" id="UP000558488">
    <property type="component" value="Unassembled WGS sequence"/>
</dbReference>
<dbReference type="PROSITE" id="PS00134">
    <property type="entry name" value="TRYPSIN_HIS"/>
    <property type="match status" value="1"/>
</dbReference>
<keyword evidence="3 5" id="KW-0720">Serine protease</keyword>
<gene>
    <name evidence="9" type="ORF">mPipKuh1_017764</name>
</gene>
<dbReference type="PANTHER" id="PTHR24252">
    <property type="entry name" value="ACROSIN-RELATED"/>
    <property type="match status" value="1"/>
</dbReference>
<feature type="domain" description="Peptidase S1" evidence="8">
    <location>
        <begin position="73"/>
        <end position="313"/>
    </location>
</feature>
<dbReference type="InterPro" id="IPR001314">
    <property type="entry name" value="Peptidase_S1A"/>
</dbReference>
<evidence type="ECO:0000256" key="4">
    <source>
        <dbReference type="ARBA" id="ARBA00023157"/>
    </source>
</evidence>
<dbReference type="FunFam" id="2.40.10.10:FF:000003">
    <property type="entry name" value="Transmembrane serine protease 3"/>
    <property type="match status" value="1"/>
</dbReference>
<dbReference type="EMBL" id="JACAGB010000003">
    <property type="protein sequence ID" value="KAF6375602.1"/>
    <property type="molecule type" value="Genomic_DNA"/>
</dbReference>
<evidence type="ECO:0000256" key="5">
    <source>
        <dbReference type="RuleBase" id="RU363034"/>
    </source>
</evidence>
<keyword evidence="9" id="KW-0812">Transmembrane</keyword>
<evidence type="ECO:0000256" key="2">
    <source>
        <dbReference type="ARBA" id="ARBA00022801"/>
    </source>
</evidence>
<reference evidence="9 10" key="1">
    <citation type="journal article" date="2020" name="Nature">
        <title>Six reference-quality genomes reveal evolution of bat adaptations.</title>
        <authorList>
            <person name="Jebb D."/>
            <person name="Huang Z."/>
            <person name="Pippel M."/>
            <person name="Hughes G.M."/>
            <person name="Lavrichenko K."/>
            <person name="Devanna P."/>
            <person name="Winkler S."/>
            <person name="Jermiin L.S."/>
            <person name="Skirmuntt E.C."/>
            <person name="Katzourakis A."/>
            <person name="Burkitt-Gray L."/>
            <person name="Ray D.A."/>
            <person name="Sullivan K.A.M."/>
            <person name="Roscito J.G."/>
            <person name="Kirilenko B.M."/>
            <person name="Davalos L.M."/>
            <person name="Corthals A.P."/>
            <person name="Power M.L."/>
            <person name="Jones G."/>
            <person name="Ransome R.D."/>
            <person name="Dechmann D.K.N."/>
            <person name="Locatelli A.G."/>
            <person name="Puechmaille S.J."/>
            <person name="Fedrigo O."/>
            <person name="Jarvis E.D."/>
            <person name="Hiller M."/>
            <person name="Vernes S.C."/>
            <person name="Myers E.W."/>
            <person name="Teeling E.C."/>
        </authorList>
    </citation>
    <scope>NUCLEOTIDE SEQUENCE [LARGE SCALE GENOMIC DNA]</scope>
    <source>
        <strain evidence="9">MPipKuh1</strain>
        <tissue evidence="9">Flight muscle</tissue>
    </source>
</reference>
<dbReference type="AlphaFoldDB" id="A0A7J7ZMV8"/>
<keyword evidence="2 5" id="KW-0378">Hydrolase</keyword>
<proteinExistence type="predicted"/>
<dbReference type="InterPro" id="IPR043504">
    <property type="entry name" value="Peptidase_S1_PA_chymotrypsin"/>
</dbReference>
<dbReference type="SMART" id="SM00020">
    <property type="entry name" value="Tryp_SPc"/>
    <property type="match status" value="1"/>
</dbReference>
<organism evidence="9 10">
    <name type="scientific">Pipistrellus kuhlii</name>
    <name type="common">Kuhl's pipistrelle</name>
    <dbReference type="NCBI Taxonomy" id="59472"/>
    <lineage>
        <taxon>Eukaryota</taxon>
        <taxon>Metazoa</taxon>
        <taxon>Chordata</taxon>
        <taxon>Craniata</taxon>
        <taxon>Vertebrata</taxon>
        <taxon>Euteleostomi</taxon>
        <taxon>Mammalia</taxon>
        <taxon>Eutheria</taxon>
        <taxon>Laurasiatheria</taxon>
        <taxon>Chiroptera</taxon>
        <taxon>Yangochiroptera</taxon>
        <taxon>Vespertilionidae</taxon>
        <taxon>Pipistrellus</taxon>
    </lineage>
</organism>
<keyword evidence="4" id="KW-1015">Disulfide bond</keyword>
<feature type="chain" id="PRO_5029896465" evidence="7">
    <location>
        <begin position="28"/>
        <end position="343"/>
    </location>
</feature>
<evidence type="ECO:0000313" key="10">
    <source>
        <dbReference type="Proteomes" id="UP000558488"/>
    </source>
</evidence>
<evidence type="ECO:0000256" key="3">
    <source>
        <dbReference type="ARBA" id="ARBA00022825"/>
    </source>
</evidence>
<dbReference type="InterPro" id="IPR018114">
    <property type="entry name" value="TRYPSIN_HIS"/>
</dbReference>
<dbReference type="Pfam" id="PF00089">
    <property type="entry name" value="Trypsin"/>
    <property type="match status" value="1"/>
</dbReference>
<dbReference type="PROSITE" id="PS00135">
    <property type="entry name" value="TRYPSIN_SER"/>
    <property type="match status" value="1"/>
</dbReference>
<keyword evidence="7" id="KW-0732">Signal</keyword>
<evidence type="ECO:0000256" key="1">
    <source>
        <dbReference type="ARBA" id="ARBA00022670"/>
    </source>
</evidence>
<feature type="region of interest" description="Disordered" evidence="6">
    <location>
        <begin position="30"/>
        <end position="56"/>
    </location>
</feature>
<evidence type="ECO:0000313" key="9">
    <source>
        <dbReference type="EMBL" id="KAF6375602.1"/>
    </source>
</evidence>
<dbReference type="GO" id="GO:0006508">
    <property type="term" value="P:proteolysis"/>
    <property type="evidence" value="ECO:0007669"/>
    <property type="project" value="UniProtKB-KW"/>
</dbReference>
<feature type="signal peptide" evidence="7">
    <location>
        <begin position="1"/>
        <end position="27"/>
    </location>
</feature>